<proteinExistence type="predicted"/>
<reference evidence="8 10" key="2">
    <citation type="journal article" date="2018" name="Plant J.">
        <title>The Physcomitrella patens chromosome-scale assembly reveals moss genome structure and evolution.</title>
        <authorList>
            <person name="Lang D."/>
            <person name="Ullrich K.K."/>
            <person name="Murat F."/>
            <person name="Fuchs J."/>
            <person name="Jenkins J."/>
            <person name="Haas F.B."/>
            <person name="Piednoel M."/>
            <person name="Gundlach H."/>
            <person name="Van Bel M."/>
            <person name="Meyberg R."/>
            <person name="Vives C."/>
            <person name="Morata J."/>
            <person name="Symeonidi A."/>
            <person name="Hiss M."/>
            <person name="Muchero W."/>
            <person name="Kamisugi Y."/>
            <person name="Saleh O."/>
            <person name="Blanc G."/>
            <person name="Decker E.L."/>
            <person name="van Gessel N."/>
            <person name="Grimwood J."/>
            <person name="Hayes R.D."/>
            <person name="Graham S.W."/>
            <person name="Gunter L.E."/>
            <person name="McDaniel S.F."/>
            <person name="Hoernstein S.N.W."/>
            <person name="Larsson A."/>
            <person name="Li F.W."/>
            <person name="Perroud P.F."/>
            <person name="Phillips J."/>
            <person name="Ranjan P."/>
            <person name="Rokshar D.S."/>
            <person name="Rothfels C.J."/>
            <person name="Schneider L."/>
            <person name="Shu S."/>
            <person name="Stevenson D.W."/>
            <person name="Thummler F."/>
            <person name="Tillich M."/>
            <person name="Villarreal Aguilar J.C."/>
            <person name="Widiez T."/>
            <person name="Wong G.K."/>
            <person name="Wymore A."/>
            <person name="Zhang Y."/>
            <person name="Zimmer A.D."/>
            <person name="Quatrano R.S."/>
            <person name="Mayer K.F.X."/>
            <person name="Goodstein D."/>
            <person name="Casacuberta J.M."/>
            <person name="Vandepoele K."/>
            <person name="Reski R."/>
            <person name="Cuming A.C."/>
            <person name="Tuskan G.A."/>
            <person name="Maumus F."/>
            <person name="Salse J."/>
            <person name="Schmutz J."/>
            <person name="Rensing S.A."/>
        </authorList>
    </citation>
    <scope>NUCLEOTIDE SEQUENCE [LARGE SCALE GENOMIC DNA]</scope>
    <source>
        <strain evidence="9 10">cv. Gransden 2004</strain>
    </source>
</reference>
<dbReference type="SUPFAM" id="SSF47459">
    <property type="entry name" value="HLH, helix-loop-helix DNA-binding domain"/>
    <property type="match status" value="1"/>
</dbReference>
<dbReference type="PANTHER" id="PTHR45914:SF12">
    <property type="entry name" value="TRANSCRIPTION FACTOR BHLH87"/>
    <property type="match status" value="1"/>
</dbReference>
<dbReference type="EMBL" id="ABEU02000004">
    <property type="protein sequence ID" value="PNR54852.1"/>
    <property type="molecule type" value="Genomic_DNA"/>
</dbReference>
<dbReference type="PROSITE" id="PS50888">
    <property type="entry name" value="BHLH"/>
    <property type="match status" value="1"/>
</dbReference>
<dbReference type="Gramene" id="Pp3c4_4040V3.1">
    <property type="protein sequence ID" value="Pp3c4_4040V3.1"/>
    <property type="gene ID" value="Pp3c4_4040"/>
</dbReference>
<sequence>MLETSIGRLLNCSYSHGALLLQSMSPQLMGSAEQQALVQSFVRLNSGCMLEHSSQQGNGNPNTFFKSTNSSSLVNSTSEMTSPDVDYVGALENNLHMNCISSLGGGNNVLIPGLTSMLDRNKNRDGTFMAAHRYYKSFYPMESPGGPLSSGLLPCGKSENSLNKGEARVIAIADLQRLLEGDDEDWMVQEEIKMHESSKLVKPQQQSEKHAVFQDSFGGCIEASSSAGFTVTCFDRVTIPSATHPPTPPFRQRKGSVGGSPAVDLDNFARMQAILFRQASQLIPTLEDIASSRPKRRNVRISIDTQSVAARHRRERISDRIRVLQRLVPGGTKMDTASMLDEAIHYIKFLKQQLQTLEQLGIDGCDPGDVALRGGEALQLSSSVRPAFHMNYTSAFQSWPASVTDLGNRSKTCPQD</sequence>
<dbReference type="GO" id="GO:0046983">
    <property type="term" value="F:protein dimerization activity"/>
    <property type="evidence" value="ECO:0007669"/>
    <property type="project" value="InterPro"/>
</dbReference>
<dbReference type="CDD" id="cd11454">
    <property type="entry name" value="bHLH_AtIND_like"/>
    <property type="match status" value="1"/>
</dbReference>
<evidence type="ECO:0000256" key="5">
    <source>
        <dbReference type="ARBA" id="ARBA00023242"/>
    </source>
</evidence>
<evidence type="ECO:0000256" key="4">
    <source>
        <dbReference type="ARBA" id="ARBA00023163"/>
    </source>
</evidence>
<dbReference type="FunFam" id="4.10.280.10:FF:000053">
    <property type="entry name" value="BHLH transcription factor"/>
    <property type="match status" value="1"/>
</dbReference>
<dbReference type="GO" id="GO:0003700">
    <property type="term" value="F:DNA-binding transcription factor activity"/>
    <property type="evidence" value="ECO:0007669"/>
    <property type="project" value="InterPro"/>
</dbReference>
<evidence type="ECO:0000313" key="10">
    <source>
        <dbReference type="Proteomes" id="UP000006727"/>
    </source>
</evidence>
<keyword evidence="10" id="KW-1185">Reference proteome</keyword>
<comment type="subcellular location">
    <subcellularLocation>
        <location evidence="1">Nucleus</location>
    </subcellularLocation>
</comment>
<dbReference type="InterPro" id="IPR011598">
    <property type="entry name" value="bHLH_dom"/>
</dbReference>
<dbReference type="AlphaFoldDB" id="A0A2K1KM45"/>
<evidence type="ECO:0000313" key="9">
    <source>
        <dbReference type="EnsemblPlants" id="Pp3c4_4040V3.1"/>
    </source>
</evidence>
<dbReference type="InterPro" id="IPR036638">
    <property type="entry name" value="HLH_DNA-bd_sf"/>
</dbReference>
<protein>
    <recommendedName>
        <fullName evidence="7">BHLH domain-containing protein</fullName>
    </recommendedName>
</protein>
<dbReference type="InParanoid" id="A0A2K1KM45"/>
<feature type="compositionally biased region" description="Low complexity" evidence="6">
    <location>
        <begin position="67"/>
        <end position="78"/>
    </location>
</feature>
<dbReference type="Gene3D" id="4.10.280.10">
    <property type="entry name" value="Helix-loop-helix DNA-binding domain"/>
    <property type="match status" value="1"/>
</dbReference>
<dbReference type="GO" id="GO:0003677">
    <property type="term" value="F:DNA binding"/>
    <property type="evidence" value="ECO:0007669"/>
    <property type="project" value="UniProtKB-KW"/>
</dbReference>
<feature type="domain" description="BHLH" evidence="7">
    <location>
        <begin position="301"/>
        <end position="350"/>
    </location>
</feature>
<reference evidence="9" key="3">
    <citation type="submission" date="2020-12" db="UniProtKB">
        <authorList>
            <consortium name="EnsemblPlants"/>
        </authorList>
    </citation>
    <scope>IDENTIFICATION</scope>
</reference>
<evidence type="ECO:0000313" key="8">
    <source>
        <dbReference type="EMBL" id="PNR54852.1"/>
    </source>
</evidence>
<dbReference type="PANTHER" id="PTHR45914">
    <property type="entry name" value="TRANSCRIPTION FACTOR HEC3-RELATED"/>
    <property type="match status" value="1"/>
</dbReference>
<dbReference type="Pfam" id="PF23173">
    <property type="entry name" value="bHLH_SAC51"/>
    <property type="match status" value="1"/>
</dbReference>
<evidence type="ECO:0000256" key="6">
    <source>
        <dbReference type="SAM" id="MobiDB-lite"/>
    </source>
</evidence>
<evidence type="ECO:0000256" key="3">
    <source>
        <dbReference type="ARBA" id="ARBA00023125"/>
    </source>
</evidence>
<reference evidence="8 10" key="1">
    <citation type="journal article" date="2008" name="Science">
        <title>The Physcomitrella genome reveals evolutionary insights into the conquest of land by plants.</title>
        <authorList>
            <person name="Rensing S."/>
            <person name="Lang D."/>
            <person name="Zimmer A."/>
            <person name="Terry A."/>
            <person name="Salamov A."/>
            <person name="Shapiro H."/>
            <person name="Nishiyama T."/>
            <person name="Perroud P.-F."/>
            <person name="Lindquist E."/>
            <person name="Kamisugi Y."/>
            <person name="Tanahashi T."/>
            <person name="Sakakibara K."/>
            <person name="Fujita T."/>
            <person name="Oishi K."/>
            <person name="Shin-I T."/>
            <person name="Kuroki Y."/>
            <person name="Toyoda A."/>
            <person name="Suzuki Y."/>
            <person name="Hashimoto A."/>
            <person name="Yamaguchi K."/>
            <person name="Sugano A."/>
            <person name="Kohara Y."/>
            <person name="Fujiyama A."/>
            <person name="Anterola A."/>
            <person name="Aoki S."/>
            <person name="Ashton N."/>
            <person name="Barbazuk W.B."/>
            <person name="Barker E."/>
            <person name="Bennetzen J."/>
            <person name="Bezanilla M."/>
            <person name="Blankenship R."/>
            <person name="Cho S.H."/>
            <person name="Dutcher S."/>
            <person name="Estelle M."/>
            <person name="Fawcett J.A."/>
            <person name="Gundlach H."/>
            <person name="Hanada K."/>
            <person name="Heyl A."/>
            <person name="Hicks K.A."/>
            <person name="Hugh J."/>
            <person name="Lohr M."/>
            <person name="Mayer K."/>
            <person name="Melkozernov A."/>
            <person name="Murata T."/>
            <person name="Nelson D."/>
            <person name="Pils B."/>
            <person name="Prigge M."/>
            <person name="Reiss B."/>
            <person name="Renner T."/>
            <person name="Rombauts S."/>
            <person name="Rushton P."/>
            <person name="Sanderfoot A."/>
            <person name="Schween G."/>
            <person name="Shiu S.-H."/>
            <person name="Stueber K."/>
            <person name="Theodoulou F.L."/>
            <person name="Tu H."/>
            <person name="Van de Peer Y."/>
            <person name="Verrier P.J."/>
            <person name="Waters E."/>
            <person name="Wood A."/>
            <person name="Yang L."/>
            <person name="Cove D."/>
            <person name="Cuming A."/>
            <person name="Hasebe M."/>
            <person name="Lucas S."/>
            <person name="Mishler D.B."/>
            <person name="Reski R."/>
            <person name="Grigoriev I."/>
            <person name="Quatrano R.S."/>
            <person name="Boore J.L."/>
        </authorList>
    </citation>
    <scope>NUCLEOTIDE SEQUENCE [LARGE SCALE GENOMIC DNA]</scope>
    <source>
        <strain evidence="9 10">cv. Gransden 2004</strain>
    </source>
</reference>
<organism evidence="8">
    <name type="scientific">Physcomitrium patens</name>
    <name type="common">Spreading-leaved earth moss</name>
    <name type="synonym">Physcomitrella patens</name>
    <dbReference type="NCBI Taxonomy" id="3218"/>
    <lineage>
        <taxon>Eukaryota</taxon>
        <taxon>Viridiplantae</taxon>
        <taxon>Streptophyta</taxon>
        <taxon>Embryophyta</taxon>
        <taxon>Bryophyta</taxon>
        <taxon>Bryophytina</taxon>
        <taxon>Bryopsida</taxon>
        <taxon>Funariidae</taxon>
        <taxon>Funariales</taxon>
        <taxon>Funariaceae</taxon>
        <taxon>Physcomitrium</taxon>
    </lineage>
</organism>
<dbReference type="InterPro" id="IPR045843">
    <property type="entry name" value="IND-like"/>
</dbReference>
<feature type="compositionally biased region" description="Polar residues" evidence="6">
    <location>
        <begin position="52"/>
        <end position="66"/>
    </location>
</feature>
<evidence type="ECO:0000256" key="1">
    <source>
        <dbReference type="ARBA" id="ARBA00004123"/>
    </source>
</evidence>
<keyword evidence="2" id="KW-0805">Transcription regulation</keyword>
<keyword evidence="5" id="KW-0539">Nucleus</keyword>
<keyword evidence="3" id="KW-0238">DNA-binding</keyword>
<accession>A0A2K1KM45</accession>
<keyword evidence="4" id="KW-0804">Transcription</keyword>
<evidence type="ECO:0000256" key="2">
    <source>
        <dbReference type="ARBA" id="ARBA00023015"/>
    </source>
</evidence>
<dbReference type="PaxDb" id="3218-PP1S273_20V6.1"/>
<gene>
    <name evidence="8" type="ORF">PHYPA_005745</name>
</gene>
<dbReference type="GO" id="GO:0005634">
    <property type="term" value="C:nucleus"/>
    <property type="evidence" value="ECO:0007669"/>
    <property type="project" value="UniProtKB-SubCell"/>
</dbReference>
<evidence type="ECO:0000259" key="7">
    <source>
        <dbReference type="PROSITE" id="PS50888"/>
    </source>
</evidence>
<dbReference type="SMART" id="SM00353">
    <property type="entry name" value="HLH"/>
    <property type="match status" value="1"/>
</dbReference>
<dbReference type="Proteomes" id="UP000006727">
    <property type="component" value="Chromosome 4"/>
</dbReference>
<feature type="region of interest" description="Disordered" evidence="6">
    <location>
        <begin position="52"/>
        <end position="78"/>
    </location>
</feature>
<dbReference type="EnsemblPlants" id="Pp3c4_4040V3.1">
    <property type="protein sequence ID" value="Pp3c4_4040V3.1"/>
    <property type="gene ID" value="Pp3c4_4040"/>
</dbReference>
<name>A0A2K1KM45_PHYPA</name>